<proteinExistence type="predicted"/>
<dbReference type="EMBL" id="SDHW01000003">
    <property type="protein sequence ID" value="RXK59981.1"/>
    <property type="molecule type" value="Genomic_DNA"/>
</dbReference>
<dbReference type="RefSeq" id="WP_129131355.1">
    <property type="nucleotide sequence ID" value="NZ_SDHW01000003.1"/>
</dbReference>
<dbReference type="OrthoDB" id="9808374at2"/>
<protein>
    <submittedName>
        <fullName evidence="2">DUF2911 domain-containing protein</fullName>
    </submittedName>
</protein>
<accession>A0A4Q1CIJ2</accession>
<dbReference type="Proteomes" id="UP000290204">
    <property type="component" value="Unassembled WGS sequence"/>
</dbReference>
<keyword evidence="1" id="KW-0732">Signal</keyword>
<dbReference type="InterPro" id="IPR021314">
    <property type="entry name" value="DUF2911"/>
</dbReference>
<evidence type="ECO:0000256" key="1">
    <source>
        <dbReference type="SAM" id="SignalP"/>
    </source>
</evidence>
<feature type="chain" id="PRO_5020442535" evidence="1">
    <location>
        <begin position="21"/>
        <end position="182"/>
    </location>
</feature>
<dbReference type="Pfam" id="PF11138">
    <property type="entry name" value="DUF2911"/>
    <property type="match status" value="1"/>
</dbReference>
<keyword evidence="3" id="KW-1185">Reference proteome</keyword>
<reference evidence="2 3" key="1">
    <citation type="submission" date="2019-01" db="EMBL/GenBank/DDBJ databases">
        <title>Lacibacter sp. strain TTM-7.</title>
        <authorList>
            <person name="Chen W.-M."/>
        </authorList>
    </citation>
    <scope>NUCLEOTIDE SEQUENCE [LARGE SCALE GENOMIC DNA]</scope>
    <source>
        <strain evidence="2 3">TTM-7</strain>
    </source>
</reference>
<name>A0A4Q1CIJ2_9BACT</name>
<evidence type="ECO:0000313" key="2">
    <source>
        <dbReference type="EMBL" id="RXK59981.1"/>
    </source>
</evidence>
<comment type="caution">
    <text evidence="2">The sequence shown here is derived from an EMBL/GenBank/DDBJ whole genome shotgun (WGS) entry which is preliminary data.</text>
</comment>
<organism evidence="2 3">
    <name type="scientific">Lacibacter luteus</name>
    <dbReference type="NCBI Taxonomy" id="2508719"/>
    <lineage>
        <taxon>Bacteria</taxon>
        <taxon>Pseudomonadati</taxon>
        <taxon>Bacteroidota</taxon>
        <taxon>Chitinophagia</taxon>
        <taxon>Chitinophagales</taxon>
        <taxon>Chitinophagaceae</taxon>
        <taxon>Lacibacter</taxon>
    </lineage>
</organism>
<evidence type="ECO:0000313" key="3">
    <source>
        <dbReference type="Proteomes" id="UP000290204"/>
    </source>
</evidence>
<sequence length="182" mass="20494">MMKYILTLLLLAACTKLTIAQTNEINYNPNAKKDTTKKSIKCAAVGKIGNANIRINYYSPGVRGRIIWGGVVPMDEVWVTGAHAATNIEIDKPFVIAGKKIAAGTYAIFTIPSNGEWIFILNKNYQQHLTDEYNAKDDIVRVKVKPIQSNAVTERLQYFIEEDKLAIAWEKMRIEIPVTIQH</sequence>
<feature type="signal peptide" evidence="1">
    <location>
        <begin position="1"/>
        <end position="20"/>
    </location>
</feature>
<dbReference type="AlphaFoldDB" id="A0A4Q1CIJ2"/>
<gene>
    <name evidence="2" type="ORF">ESA94_13110</name>
</gene>